<comment type="caution">
    <text evidence="4">The sequence shown here is derived from an EMBL/GenBank/DDBJ whole genome shotgun (WGS) entry which is preliminary data.</text>
</comment>
<dbReference type="GO" id="GO:0016787">
    <property type="term" value="F:hydrolase activity"/>
    <property type="evidence" value="ECO:0007669"/>
    <property type="project" value="UniProtKB-KW"/>
</dbReference>
<dbReference type="PANTHER" id="PTHR43194:SF2">
    <property type="entry name" value="PEROXISOMAL MEMBRANE PROTEIN LPX1"/>
    <property type="match status" value="1"/>
</dbReference>
<dbReference type="SUPFAM" id="SSF53474">
    <property type="entry name" value="alpha/beta-Hydrolases"/>
    <property type="match status" value="1"/>
</dbReference>
<dbReference type="AlphaFoldDB" id="A0A2V4HTY6"/>
<protein>
    <submittedName>
        <fullName evidence="4">Alpha/beta hydrolase</fullName>
    </submittedName>
</protein>
<name>A0A2V4HTY6_9PSED</name>
<evidence type="ECO:0000256" key="1">
    <source>
        <dbReference type="SAM" id="MobiDB-lite"/>
    </source>
</evidence>
<reference evidence="4 5" key="1">
    <citation type="submission" date="2018-06" db="EMBL/GenBank/DDBJ databases">
        <title>Pseudomonas diversity within urban Lake Michigan freshwaters.</title>
        <authorList>
            <person name="Batrich M."/>
            <person name="Hatzopoulos T."/>
            <person name="Putonti C."/>
        </authorList>
    </citation>
    <scope>NUCLEOTIDE SEQUENCE [LARGE SCALE GENOMIC DNA]</scope>
    <source>
        <strain evidence="4 5">LBp-160603</strain>
    </source>
</reference>
<dbReference type="EMBL" id="QJRO01000015">
    <property type="protein sequence ID" value="PYB78332.1"/>
    <property type="molecule type" value="Genomic_DNA"/>
</dbReference>
<accession>A0A2V4HTY6</accession>
<evidence type="ECO:0000313" key="4">
    <source>
        <dbReference type="EMBL" id="PYB78332.1"/>
    </source>
</evidence>
<dbReference type="Gene3D" id="3.40.50.1820">
    <property type="entry name" value="alpha/beta hydrolase"/>
    <property type="match status" value="1"/>
</dbReference>
<evidence type="ECO:0000259" key="3">
    <source>
        <dbReference type="Pfam" id="PF12697"/>
    </source>
</evidence>
<dbReference type="InterPro" id="IPR000073">
    <property type="entry name" value="AB_hydrolase_1"/>
</dbReference>
<evidence type="ECO:0000256" key="2">
    <source>
        <dbReference type="SAM" id="SignalP"/>
    </source>
</evidence>
<feature type="signal peptide" evidence="2">
    <location>
        <begin position="1"/>
        <end position="23"/>
    </location>
</feature>
<dbReference type="InterPro" id="IPR050228">
    <property type="entry name" value="Carboxylesterase_BioH"/>
</dbReference>
<dbReference type="Proteomes" id="UP000247620">
    <property type="component" value="Unassembled WGS sequence"/>
</dbReference>
<feature type="region of interest" description="Disordered" evidence="1">
    <location>
        <begin position="18"/>
        <end position="38"/>
    </location>
</feature>
<keyword evidence="4" id="KW-0378">Hydrolase</keyword>
<feature type="domain" description="AB hydrolase-1" evidence="3">
    <location>
        <begin position="52"/>
        <end position="296"/>
    </location>
</feature>
<dbReference type="RefSeq" id="WP_110702236.1">
    <property type="nucleotide sequence ID" value="NZ_CP151184.1"/>
</dbReference>
<dbReference type="Pfam" id="PF12697">
    <property type="entry name" value="Abhydrolase_6"/>
    <property type="match status" value="1"/>
</dbReference>
<feature type="chain" id="PRO_5015890346" evidence="2">
    <location>
        <begin position="24"/>
        <end position="309"/>
    </location>
</feature>
<gene>
    <name evidence="4" type="ORF">DMX07_19465</name>
</gene>
<proteinExistence type="predicted"/>
<sequence>MRIAMILATIGTTLSLMSPSLSASPSQPPSPSTGRADQQRISVQVEGAGRDVILIPGLASSREVWADLATRLRENHRLHLVQLAGFAGLPAVSDSEGKVVAPVAEAIADYIRTQHIEAPVIIGHSLGGEVALMLGARHPDQVGRLMIVDALPFYTLLIDPSATSETATVQAAAMRSSLLAASPEQNEAMQSASIARLAKTEAVRPGLISAGISSDRKTVADAVYELMVTDLRPELGRISAPVEVVYAYDAFYGVPASSVDATFRRAYASTPDIHFTRIDDSFHFVMLDQRERFASAVVTFLKPGAERGQ</sequence>
<evidence type="ECO:0000313" key="5">
    <source>
        <dbReference type="Proteomes" id="UP000247620"/>
    </source>
</evidence>
<keyword evidence="2" id="KW-0732">Signal</keyword>
<dbReference type="PANTHER" id="PTHR43194">
    <property type="entry name" value="HYDROLASE ALPHA/BETA FOLD FAMILY"/>
    <property type="match status" value="1"/>
</dbReference>
<dbReference type="InterPro" id="IPR029058">
    <property type="entry name" value="AB_hydrolase_fold"/>
</dbReference>
<organism evidence="4 5">
    <name type="scientific">Pseudomonas soli</name>
    <dbReference type="NCBI Taxonomy" id="1306993"/>
    <lineage>
        <taxon>Bacteria</taxon>
        <taxon>Pseudomonadati</taxon>
        <taxon>Pseudomonadota</taxon>
        <taxon>Gammaproteobacteria</taxon>
        <taxon>Pseudomonadales</taxon>
        <taxon>Pseudomonadaceae</taxon>
        <taxon>Pseudomonas</taxon>
    </lineage>
</organism>